<feature type="transmembrane region" description="Helical" evidence="1">
    <location>
        <begin position="34"/>
        <end position="54"/>
    </location>
</feature>
<comment type="caution">
    <text evidence="2">The sequence shown here is derived from an EMBL/GenBank/DDBJ whole genome shotgun (WGS) entry which is preliminary data.</text>
</comment>
<keyword evidence="1" id="KW-1133">Transmembrane helix</keyword>
<keyword evidence="1" id="KW-0812">Transmembrane</keyword>
<feature type="transmembrane region" description="Helical" evidence="1">
    <location>
        <begin position="61"/>
        <end position="82"/>
    </location>
</feature>
<name>A0A2T4U904_9BACI</name>
<dbReference type="RefSeq" id="WP_107583800.1">
    <property type="nucleotide sequence ID" value="NZ_PZJJ01000004.1"/>
</dbReference>
<sequence length="121" mass="12516">MEKGKKILAAGVVVTFISLFFTWINVLIVNLSGFSSDAVFLLAAIVYPAVAVFLKKRINKIGGFVSVGAGVLLILYFLAVIASEPMASPASGPFVAAIGLGIIAYGIIKDTGIPSETVPSA</sequence>
<proteinExistence type="predicted"/>
<organism evidence="2 3">
    <name type="scientific">Alkalicoccus saliphilus</name>
    <dbReference type="NCBI Taxonomy" id="200989"/>
    <lineage>
        <taxon>Bacteria</taxon>
        <taxon>Bacillati</taxon>
        <taxon>Bacillota</taxon>
        <taxon>Bacilli</taxon>
        <taxon>Bacillales</taxon>
        <taxon>Bacillaceae</taxon>
        <taxon>Alkalicoccus</taxon>
    </lineage>
</organism>
<accession>A0A2T4U904</accession>
<evidence type="ECO:0000313" key="3">
    <source>
        <dbReference type="Proteomes" id="UP000240509"/>
    </source>
</evidence>
<feature type="transmembrane region" description="Helical" evidence="1">
    <location>
        <begin position="88"/>
        <end position="108"/>
    </location>
</feature>
<evidence type="ECO:0000256" key="1">
    <source>
        <dbReference type="SAM" id="Phobius"/>
    </source>
</evidence>
<gene>
    <name evidence="2" type="ORF">C6Y45_04335</name>
</gene>
<feature type="transmembrane region" description="Helical" evidence="1">
    <location>
        <begin position="7"/>
        <end position="28"/>
    </location>
</feature>
<reference evidence="2 3" key="1">
    <citation type="submission" date="2018-03" db="EMBL/GenBank/DDBJ databases">
        <title>Alkalicoccus saliphilus sp. nov., isolated from a mineral pool.</title>
        <authorList>
            <person name="Zhao B."/>
        </authorList>
    </citation>
    <scope>NUCLEOTIDE SEQUENCE [LARGE SCALE GENOMIC DNA]</scope>
    <source>
        <strain evidence="2 3">6AG</strain>
    </source>
</reference>
<dbReference type="Proteomes" id="UP000240509">
    <property type="component" value="Unassembled WGS sequence"/>
</dbReference>
<keyword evidence="3" id="KW-1185">Reference proteome</keyword>
<evidence type="ECO:0000313" key="2">
    <source>
        <dbReference type="EMBL" id="PTL39878.1"/>
    </source>
</evidence>
<dbReference type="EMBL" id="PZJJ01000004">
    <property type="protein sequence ID" value="PTL39878.1"/>
    <property type="molecule type" value="Genomic_DNA"/>
</dbReference>
<dbReference type="AlphaFoldDB" id="A0A2T4U904"/>
<keyword evidence="1" id="KW-0472">Membrane</keyword>
<protein>
    <submittedName>
        <fullName evidence="2">Uncharacterized protein</fullName>
    </submittedName>
</protein>